<dbReference type="CDD" id="cd00200">
    <property type="entry name" value="WD40"/>
    <property type="match status" value="1"/>
</dbReference>
<keyword evidence="1 3" id="KW-0853">WD repeat</keyword>
<dbReference type="InterPro" id="IPR019775">
    <property type="entry name" value="WD40_repeat_CS"/>
</dbReference>
<dbReference type="SUPFAM" id="SSF52540">
    <property type="entry name" value="P-loop containing nucleoside triphosphate hydrolases"/>
    <property type="match status" value="1"/>
</dbReference>
<dbReference type="InterPro" id="IPR015943">
    <property type="entry name" value="WD40/YVTN_repeat-like_dom_sf"/>
</dbReference>
<organism evidence="4 5">
    <name type="scientific">Streptomyces phyllanthi</name>
    <dbReference type="NCBI Taxonomy" id="1803180"/>
    <lineage>
        <taxon>Bacteria</taxon>
        <taxon>Bacillati</taxon>
        <taxon>Actinomycetota</taxon>
        <taxon>Actinomycetes</taxon>
        <taxon>Kitasatosporales</taxon>
        <taxon>Streptomycetaceae</taxon>
        <taxon>Streptomyces</taxon>
    </lineage>
</organism>
<gene>
    <name evidence="4" type="ORF">FNH04_40190</name>
</gene>
<dbReference type="SMART" id="SM00320">
    <property type="entry name" value="WD40"/>
    <property type="match status" value="12"/>
</dbReference>
<dbReference type="EMBL" id="VJZE01000535">
    <property type="protein sequence ID" value="MPY45905.1"/>
    <property type="molecule type" value="Genomic_DNA"/>
</dbReference>
<dbReference type="RefSeq" id="WP_152791090.1">
    <property type="nucleotide sequence ID" value="NZ_VJZE01000535.1"/>
</dbReference>
<feature type="repeat" description="WD" evidence="3">
    <location>
        <begin position="1144"/>
        <end position="1165"/>
    </location>
</feature>
<dbReference type="SUPFAM" id="SSF50978">
    <property type="entry name" value="WD40 repeat-like"/>
    <property type="match status" value="2"/>
</dbReference>
<dbReference type="PRINTS" id="PR00320">
    <property type="entry name" value="GPROTEINBRPT"/>
</dbReference>
<evidence type="ECO:0000256" key="2">
    <source>
        <dbReference type="ARBA" id="ARBA00022737"/>
    </source>
</evidence>
<feature type="repeat" description="WD" evidence="3">
    <location>
        <begin position="776"/>
        <end position="819"/>
    </location>
</feature>
<name>A0A5N8WI42_9ACTN</name>
<dbReference type="InterPro" id="IPR020472">
    <property type="entry name" value="WD40_PAC1"/>
</dbReference>
<feature type="repeat" description="WD" evidence="3">
    <location>
        <begin position="821"/>
        <end position="858"/>
    </location>
</feature>
<keyword evidence="5" id="KW-1185">Reference proteome</keyword>
<dbReference type="PROSITE" id="PS00678">
    <property type="entry name" value="WD_REPEATS_1"/>
    <property type="match status" value="7"/>
</dbReference>
<feature type="repeat" description="WD" evidence="3">
    <location>
        <begin position="641"/>
        <end position="684"/>
    </location>
</feature>
<evidence type="ECO:0000313" key="5">
    <source>
        <dbReference type="Proteomes" id="UP000326979"/>
    </source>
</evidence>
<accession>A0A5N8WI42</accession>
<dbReference type="InterPro" id="IPR036322">
    <property type="entry name" value="WD40_repeat_dom_sf"/>
</dbReference>
<dbReference type="InterPro" id="IPR027417">
    <property type="entry name" value="P-loop_NTPase"/>
</dbReference>
<dbReference type="Gene3D" id="2.130.10.10">
    <property type="entry name" value="YVTN repeat-like/Quinoprotein amine dehydrogenase"/>
    <property type="match status" value="3"/>
</dbReference>
<keyword evidence="2" id="KW-0677">Repeat</keyword>
<dbReference type="PANTHER" id="PTHR19848:SF8">
    <property type="entry name" value="F-BOX AND WD REPEAT DOMAIN CONTAINING 7"/>
    <property type="match status" value="1"/>
</dbReference>
<dbReference type="PROSITE" id="PS50294">
    <property type="entry name" value="WD_REPEATS_REGION"/>
    <property type="match status" value="2"/>
</dbReference>
<dbReference type="PANTHER" id="PTHR19848">
    <property type="entry name" value="WD40 REPEAT PROTEIN"/>
    <property type="match status" value="1"/>
</dbReference>
<dbReference type="Pfam" id="PF00400">
    <property type="entry name" value="WD40"/>
    <property type="match status" value="4"/>
</dbReference>
<feature type="repeat" description="WD" evidence="3">
    <location>
        <begin position="908"/>
        <end position="951"/>
    </location>
</feature>
<dbReference type="PROSITE" id="PS50082">
    <property type="entry name" value="WD_REPEATS_2"/>
    <property type="match status" value="6"/>
</dbReference>
<evidence type="ECO:0000256" key="3">
    <source>
        <dbReference type="PROSITE-ProRule" id="PRU00221"/>
    </source>
</evidence>
<reference evidence="4 5" key="1">
    <citation type="submission" date="2019-07" db="EMBL/GenBank/DDBJ databases">
        <title>New species of Amycolatopsis and Streptomyces.</title>
        <authorList>
            <person name="Duangmal K."/>
            <person name="Teo W.F.A."/>
            <person name="Lipun K."/>
        </authorList>
    </citation>
    <scope>NUCLEOTIDE SEQUENCE [LARGE SCALE GENOMIC DNA]</scope>
    <source>
        <strain evidence="4 5">TISTR 2346</strain>
    </source>
</reference>
<dbReference type="InterPro" id="IPR001680">
    <property type="entry name" value="WD40_rpt"/>
</dbReference>
<feature type="repeat" description="WD" evidence="3">
    <location>
        <begin position="596"/>
        <end position="639"/>
    </location>
</feature>
<evidence type="ECO:0000313" key="4">
    <source>
        <dbReference type="EMBL" id="MPY45905.1"/>
    </source>
</evidence>
<proteinExistence type="predicted"/>
<dbReference type="OrthoDB" id="218695at2"/>
<sequence>MPPFFPNPRHDARLTEVDLALQQAIQWDEQRERRKTELRTRFLVRAMGATPDRAGWWFSGRRRALAEITSWLRDDGGTARVLAVTAGPGSGKTAVLGLIAALTDEEHRRTIPPDTIGAAPADLPAPGDLDVSVYAQHLTDEQVLQALAEAARVPATTVGELAKGLSREAAAGRTFTVLIDALDEAATPDTLCRRVLLPLIRHTGVPVRFLLGTRPHLLPALGLCREDQIDLDADRYADPDALLRYTVLNLLEAHPGSPYLNCPQALRMSVARRVAAAAGPSFLVARISAGTLAATPGLPDPDDPAWRAALPRLPSEAMRHDMAERLGSAADRAVDLLRPLAFAEGQGLPWEDLWAPLAGALSGRTYTDDDIMWLRHAAGAYVVEATESGRSAYRLYHEALAEHLRADADAIEAHARMTRALVARVPRTLDGGRDWSRAHPYTRRYLAAHAVRGEVLDEVIAEAEFLVHADPDELMSHLRDVRSGPAEIYRTSFGAHRREDLSERRRILALDAARHCDPALLATLNSGIDEHAWKPVWSSGGTLSADLRATLAHRTGRVRSVACGKMNGQHVIAVGYGNTTVRLWDLVTGLRISDVRTGHLGAVTAVYCTELAGRPVLVTGSGDRTLRLWDLATGRPIGDPLAGHEGPVTAVSCTELEGRAIAVSGSDDRTARVWDLATGRQIGDPMAAHVGSVRGVACTVIDGHPAAVTVAGDRSLHVWRLSLDKHTHQAAITHRWPINALACTELNGRPTAVTCSGDRTVQAWDLTDRRMHSELQTGHAGSVNALACAVLDGHLIVVTGSDDRTAKVWNLSSREQLGKAMYGHTREVTAATCAMVNSGLVVVTGSDDRSVRSWELTTAGKRVGNGGAIATAVACTALNGRQVAVTANDSPVLRRWDVATGQQLPPLRTGHAGAVTNLVCTVLAGRPVVVTGSTDLTVGVWDAATGRAVVPRTRRHESRITALACMSLNGRPVTVSAAEDGTARAWDLERGEPLGPPLIVHVGPADLGVRAPLTAVACGLLHGRPVGIVGSTRGDIRVWDLTTGEPPVLPTEERFPERPFPWMGSARDVRTMAFAARDSSPVVVTGGGSGRLFVWDLSSLRAGTPLTGHQAASQPLAAPPFRTASPHVVTAVTTTILDGRPVAATCSSDETVRLWDLNTCRALDAITMPDACHALAFAETGHLVCCYGDHVTVLRQAGR</sequence>
<dbReference type="AlphaFoldDB" id="A0A5N8WI42"/>
<evidence type="ECO:0000256" key="1">
    <source>
        <dbReference type="ARBA" id="ARBA00022574"/>
    </source>
</evidence>
<dbReference type="Proteomes" id="UP000326979">
    <property type="component" value="Unassembled WGS sequence"/>
</dbReference>
<protein>
    <submittedName>
        <fullName evidence="4">Uncharacterized protein</fullName>
    </submittedName>
</protein>
<comment type="caution">
    <text evidence="4">The sequence shown here is derived from an EMBL/GenBank/DDBJ whole genome shotgun (WGS) entry which is preliminary data.</text>
</comment>